<proteinExistence type="predicted"/>
<gene>
    <name evidence="2" type="ORF">AVEN_142381_1</name>
</gene>
<dbReference type="EMBL" id="BGPR01011100">
    <property type="protein sequence ID" value="GBN49587.1"/>
    <property type="molecule type" value="Genomic_DNA"/>
</dbReference>
<keyword evidence="1" id="KW-0812">Transmembrane</keyword>
<feature type="transmembrane region" description="Helical" evidence="1">
    <location>
        <begin position="73"/>
        <end position="98"/>
    </location>
</feature>
<organism evidence="2 3">
    <name type="scientific">Araneus ventricosus</name>
    <name type="common">Orbweaver spider</name>
    <name type="synonym">Epeira ventricosa</name>
    <dbReference type="NCBI Taxonomy" id="182803"/>
    <lineage>
        <taxon>Eukaryota</taxon>
        <taxon>Metazoa</taxon>
        <taxon>Ecdysozoa</taxon>
        <taxon>Arthropoda</taxon>
        <taxon>Chelicerata</taxon>
        <taxon>Arachnida</taxon>
        <taxon>Araneae</taxon>
        <taxon>Araneomorphae</taxon>
        <taxon>Entelegynae</taxon>
        <taxon>Araneoidea</taxon>
        <taxon>Araneidae</taxon>
        <taxon>Araneus</taxon>
    </lineage>
</organism>
<name>A0A4Y2PH99_ARAVE</name>
<comment type="caution">
    <text evidence="2">The sequence shown here is derived from an EMBL/GenBank/DDBJ whole genome shotgun (WGS) entry which is preliminary data.</text>
</comment>
<dbReference type="AlphaFoldDB" id="A0A4Y2PH99"/>
<evidence type="ECO:0000256" key="1">
    <source>
        <dbReference type="SAM" id="Phobius"/>
    </source>
</evidence>
<evidence type="ECO:0000313" key="3">
    <source>
        <dbReference type="Proteomes" id="UP000499080"/>
    </source>
</evidence>
<evidence type="ECO:0000313" key="2">
    <source>
        <dbReference type="EMBL" id="GBN49587.1"/>
    </source>
</evidence>
<dbReference type="Proteomes" id="UP000499080">
    <property type="component" value="Unassembled WGS sequence"/>
</dbReference>
<keyword evidence="3" id="KW-1185">Reference proteome</keyword>
<keyword evidence="1" id="KW-1133">Transmembrane helix</keyword>
<accession>A0A4Y2PH99</accession>
<sequence length="108" mass="12092">MNLSAACKSCWSQRSLSSKAYSKKSLRCSDQITGKDDCLCQKCTSRKTNLIILTTIANSCCKLRRKPYMCVKFLRIFQLPIVLLSLPELLAAALPLTIELNLNAHIVE</sequence>
<keyword evidence="1" id="KW-0472">Membrane</keyword>
<protein>
    <submittedName>
        <fullName evidence="2">Uncharacterized protein</fullName>
    </submittedName>
</protein>
<reference evidence="2 3" key="1">
    <citation type="journal article" date="2019" name="Sci. Rep.">
        <title>Orb-weaving spider Araneus ventricosus genome elucidates the spidroin gene catalogue.</title>
        <authorList>
            <person name="Kono N."/>
            <person name="Nakamura H."/>
            <person name="Ohtoshi R."/>
            <person name="Moran D.A.P."/>
            <person name="Shinohara A."/>
            <person name="Yoshida Y."/>
            <person name="Fujiwara M."/>
            <person name="Mori M."/>
            <person name="Tomita M."/>
            <person name="Arakawa K."/>
        </authorList>
    </citation>
    <scope>NUCLEOTIDE SEQUENCE [LARGE SCALE GENOMIC DNA]</scope>
</reference>